<accession>A0A1Y2ATU8</accession>
<dbReference type="Pfam" id="PF09495">
    <property type="entry name" value="DUF2462"/>
    <property type="match status" value="1"/>
</dbReference>
<comment type="caution">
    <text evidence="2">The sequence shown here is derived from an EMBL/GenBank/DDBJ whole genome shotgun (WGS) entry which is preliminary data.</text>
</comment>
<sequence length="89" mass="9346">MAQGTTKGLKAKSQSGGRKKTGQTKKGKRVVPPKDKQRIQERSHQKSLSSKINNSIEKQMVQAASAGKLTIMRGAGEVDAGAGKGKGKA</sequence>
<proteinExistence type="predicted"/>
<organism evidence="2 3">
    <name type="scientific">Naematelia encephala</name>
    <dbReference type="NCBI Taxonomy" id="71784"/>
    <lineage>
        <taxon>Eukaryota</taxon>
        <taxon>Fungi</taxon>
        <taxon>Dikarya</taxon>
        <taxon>Basidiomycota</taxon>
        <taxon>Agaricomycotina</taxon>
        <taxon>Tremellomycetes</taxon>
        <taxon>Tremellales</taxon>
        <taxon>Naemateliaceae</taxon>
        <taxon>Naematelia</taxon>
    </lineage>
</organism>
<reference evidence="2 3" key="1">
    <citation type="submission" date="2016-07" db="EMBL/GenBank/DDBJ databases">
        <title>Pervasive Adenine N6-methylation of Active Genes in Fungi.</title>
        <authorList>
            <consortium name="DOE Joint Genome Institute"/>
            <person name="Mondo S.J."/>
            <person name="Dannebaum R.O."/>
            <person name="Kuo R.C."/>
            <person name="Labutti K."/>
            <person name="Haridas S."/>
            <person name="Kuo A."/>
            <person name="Salamov A."/>
            <person name="Ahrendt S.R."/>
            <person name="Lipzen A."/>
            <person name="Sullivan W."/>
            <person name="Andreopoulos W.B."/>
            <person name="Clum A."/>
            <person name="Lindquist E."/>
            <person name="Daum C."/>
            <person name="Ramamoorthy G.K."/>
            <person name="Gryganskyi A."/>
            <person name="Culley D."/>
            <person name="Magnuson J.K."/>
            <person name="James T.Y."/>
            <person name="O'Malley M.A."/>
            <person name="Stajich J.E."/>
            <person name="Spatafora J.W."/>
            <person name="Visel A."/>
            <person name="Grigoriev I.V."/>
        </authorList>
    </citation>
    <scope>NUCLEOTIDE SEQUENCE [LARGE SCALE GENOMIC DNA]</scope>
    <source>
        <strain evidence="2 3">68-887.2</strain>
    </source>
</reference>
<feature type="compositionally biased region" description="Polar residues" evidence="1">
    <location>
        <begin position="46"/>
        <end position="56"/>
    </location>
</feature>
<keyword evidence="3" id="KW-1185">Reference proteome</keyword>
<dbReference type="Proteomes" id="UP000193986">
    <property type="component" value="Unassembled WGS sequence"/>
</dbReference>
<gene>
    <name evidence="2" type="ORF">BCR39DRAFT_590220</name>
</gene>
<name>A0A1Y2ATU8_9TREE</name>
<feature type="region of interest" description="Disordered" evidence="1">
    <location>
        <begin position="1"/>
        <end position="56"/>
    </location>
</feature>
<protein>
    <submittedName>
        <fullName evidence="2">Uncharacterized protein</fullName>
    </submittedName>
</protein>
<dbReference type="STRING" id="71784.A0A1Y2ATU8"/>
<feature type="compositionally biased region" description="Basic and acidic residues" evidence="1">
    <location>
        <begin position="32"/>
        <end position="44"/>
    </location>
</feature>
<dbReference type="InterPro" id="IPR019034">
    <property type="entry name" value="UPF0390"/>
</dbReference>
<dbReference type="AlphaFoldDB" id="A0A1Y2ATU8"/>
<evidence type="ECO:0000313" key="2">
    <source>
        <dbReference type="EMBL" id="ORY25365.1"/>
    </source>
</evidence>
<dbReference type="OrthoDB" id="5239630at2759"/>
<evidence type="ECO:0000313" key="3">
    <source>
        <dbReference type="Proteomes" id="UP000193986"/>
    </source>
</evidence>
<dbReference type="EMBL" id="MCFC01000058">
    <property type="protein sequence ID" value="ORY25365.1"/>
    <property type="molecule type" value="Genomic_DNA"/>
</dbReference>
<dbReference type="InParanoid" id="A0A1Y2ATU8"/>
<feature type="compositionally biased region" description="Basic residues" evidence="1">
    <location>
        <begin position="17"/>
        <end position="31"/>
    </location>
</feature>
<evidence type="ECO:0000256" key="1">
    <source>
        <dbReference type="SAM" id="MobiDB-lite"/>
    </source>
</evidence>